<dbReference type="InterPro" id="IPR012867">
    <property type="entry name" value="DUF1648"/>
</dbReference>
<feature type="transmembrane region" description="Helical" evidence="1">
    <location>
        <begin position="136"/>
        <end position="157"/>
    </location>
</feature>
<dbReference type="Pfam" id="PF07853">
    <property type="entry name" value="DUF1648"/>
    <property type="match status" value="1"/>
</dbReference>
<feature type="transmembrane region" description="Helical" evidence="1">
    <location>
        <begin position="105"/>
        <end position="124"/>
    </location>
</feature>
<feature type="transmembrane region" description="Helical" evidence="1">
    <location>
        <begin position="58"/>
        <end position="78"/>
    </location>
</feature>
<feature type="domain" description="DUF1648" evidence="2">
    <location>
        <begin position="16"/>
        <end position="63"/>
    </location>
</feature>
<feature type="transmembrane region" description="Helical" evidence="1">
    <location>
        <begin position="9"/>
        <end position="29"/>
    </location>
</feature>
<evidence type="ECO:0000313" key="3">
    <source>
        <dbReference type="EMBL" id="QWC09523.1"/>
    </source>
</evidence>
<gene>
    <name evidence="3" type="ORF">KKR91_13700</name>
</gene>
<protein>
    <submittedName>
        <fullName evidence="3">DUF1648 domain-containing protein</fullName>
    </submittedName>
</protein>
<sequence>MAVPGVHRGWYFAAGLVVALVAAVGAAAWPTLPERVPVHWDGSGTADGYEDKSVGSVFFGPLVSAGLVLFLYLTALVCRRLPLNNAAPAGVDEQVHQLAGMDATLYFLALTAVELSMLMAWISLRGWFLPPDGSVLLFALPTLAFLAAMGGAGVLALRRYRRLVSALSGPA</sequence>
<accession>A0A975M3Y4</accession>
<name>A0A975M3Y4_9MICC</name>
<reference evidence="3 4" key="1">
    <citation type="submission" date="2021-05" db="EMBL/GenBank/DDBJ databases">
        <title>Novel species in genus Arthrobacter.</title>
        <authorList>
            <person name="Zhang G."/>
        </authorList>
    </citation>
    <scope>NUCLEOTIDE SEQUENCE [LARGE SCALE GENOMIC DNA]</scope>
    <source>
        <strain evidence="4">zg-ZUI227</strain>
    </source>
</reference>
<keyword evidence="1" id="KW-0472">Membrane</keyword>
<evidence type="ECO:0000259" key="2">
    <source>
        <dbReference type="Pfam" id="PF07853"/>
    </source>
</evidence>
<evidence type="ECO:0000313" key="4">
    <source>
        <dbReference type="Proteomes" id="UP000676885"/>
    </source>
</evidence>
<keyword evidence="1" id="KW-0812">Transmembrane</keyword>
<proteinExistence type="predicted"/>
<dbReference type="KEGG" id="ajg:KKR91_13700"/>
<organism evidence="3 4">
    <name type="scientific">Arthrobacter jiangjiafuii</name>
    <dbReference type="NCBI Taxonomy" id="2817475"/>
    <lineage>
        <taxon>Bacteria</taxon>
        <taxon>Bacillati</taxon>
        <taxon>Actinomycetota</taxon>
        <taxon>Actinomycetes</taxon>
        <taxon>Micrococcales</taxon>
        <taxon>Micrococcaceae</taxon>
        <taxon>Arthrobacter</taxon>
    </lineage>
</organism>
<dbReference type="RefSeq" id="WP_210227980.1">
    <property type="nucleotide sequence ID" value="NZ_CP076022.1"/>
</dbReference>
<dbReference type="Proteomes" id="UP000676885">
    <property type="component" value="Chromosome"/>
</dbReference>
<keyword evidence="1" id="KW-1133">Transmembrane helix</keyword>
<dbReference type="EMBL" id="CP076022">
    <property type="protein sequence ID" value="QWC09523.1"/>
    <property type="molecule type" value="Genomic_DNA"/>
</dbReference>
<keyword evidence="4" id="KW-1185">Reference proteome</keyword>
<evidence type="ECO:0000256" key="1">
    <source>
        <dbReference type="SAM" id="Phobius"/>
    </source>
</evidence>
<dbReference type="AlphaFoldDB" id="A0A975M3Y4"/>